<organism evidence="1">
    <name type="scientific">Thermofilum pendens</name>
    <dbReference type="NCBI Taxonomy" id="2269"/>
    <lineage>
        <taxon>Archaea</taxon>
        <taxon>Thermoproteota</taxon>
        <taxon>Thermoprotei</taxon>
        <taxon>Thermofilales</taxon>
        <taxon>Thermofilaceae</taxon>
        <taxon>Thermofilum</taxon>
    </lineage>
</organism>
<dbReference type="AlphaFoldDB" id="A0A7C4F989"/>
<sequence>METYAVVRAHGIKSRLLSKQDYQALVAGTKQIWEFPDYAYISEQDPLEKKLEKVYKVYIDRIAPLTKIPKVSDLTFTFLDRLEVENIKFHLRFIAGYQRPVLYYPYGRLLGLEKLRSLGSEVSIWEALSDTPLKAPKTPGFTTGLIAEREALLEILYYRYLTSIITNLKWRKDIIAALMDLVSSDFTVRYVYWVKLLSENTVHYLIESYAPELKVQSELLESLEGTSTTEILQKGTRMLVSRVLKGIRTHPLDPAYIYILNHLLLIEAQNLEKILLGKELRIPEKVILSNLILL</sequence>
<reference evidence="1" key="1">
    <citation type="journal article" date="2020" name="mSystems">
        <title>Genome- and Community-Level Interaction Insights into Carbon Utilization and Element Cycling Functions of Hydrothermarchaeota in Hydrothermal Sediment.</title>
        <authorList>
            <person name="Zhou Z."/>
            <person name="Liu Y."/>
            <person name="Xu W."/>
            <person name="Pan J."/>
            <person name="Luo Z.H."/>
            <person name="Li M."/>
        </authorList>
    </citation>
    <scope>NUCLEOTIDE SEQUENCE [LARGE SCALE GENOMIC DNA]</scope>
    <source>
        <strain evidence="1">SpSt-735</strain>
    </source>
</reference>
<dbReference type="EMBL" id="DTFI01000046">
    <property type="protein sequence ID" value="HGI43060.1"/>
    <property type="molecule type" value="Genomic_DNA"/>
</dbReference>
<gene>
    <name evidence="1" type="ORF">ENV17_01565</name>
</gene>
<name>A0A7C4F989_THEPE</name>
<proteinExistence type="predicted"/>
<accession>A0A7C4F989</accession>
<protein>
    <submittedName>
        <fullName evidence="1">Uncharacterized protein</fullName>
    </submittedName>
</protein>
<dbReference type="SUPFAM" id="SSF103486">
    <property type="entry name" value="V-type ATP synthase subunit C"/>
    <property type="match status" value="1"/>
</dbReference>
<dbReference type="InterPro" id="IPR036079">
    <property type="entry name" value="ATPase_csu/dsu_sf"/>
</dbReference>
<evidence type="ECO:0000313" key="1">
    <source>
        <dbReference type="EMBL" id="HGI43060.1"/>
    </source>
</evidence>
<comment type="caution">
    <text evidence="1">The sequence shown here is derived from an EMBL/GenBank/DDBJ whole genome shotgun (WGS) entry which is preliminary data.</text>
</comment>